<dbReference type="SUPFAM" id="SSF53098">
    <property type="entry name" value="Ribonuclease H-like"/>
    <property type="match status" value="1"/>
</dbReference>
<feature type="compositionally biased region" description="Basic and acidic residues" evidence="1">
    <location>
        <begin position="163"/>
        <end position="174"/>
    </location>
</feature>
<dbReference type="Pfam" id="PF25431">
    <property type="entry name" value="zf-C17orf113"/>
    <property type="match status" value="1"/>
</dbReference>
<evidence type="ECO:0000313" key="5">
    <source>
        <dbReference type="Proteomes" id="UP000838412"/>
    </source>
</evidence>
<feature type="compositionally biased region" description="Basic residues" evidence="1">
    <location>
        <begin position="1"/>
        <end position="10"/>
    </location>
</feature>
<feature type="domain" description="C17orf113 probable zinc finger" evidence="3">
    <location>
        <begin position="189"/>
        <end position="241"/>
    </location>
</feature>
<gene>
    <name evidence="4" type="primary">ZNF862</name>
    <name evidence="4" type="ORF">BLAG_LOCUS7974</name>
</gene>
<accession>A0A8J9Z1P9</accession>
<feature type="compositionally biased region" description="Polar residues" evidence="1">
    <location>
        <begin position="128"/>
        <end position="146"/>
    </location>
</feature>
<evidence type="ECO:0000259" key="2">
    <source>
        <dbReference type="Pfam" id="PF14291"/>
    </source>
</evidence>
<dbReference type="InterPro" id="IPR025398">
    <property type="entry name" value="DUF4371"/>
</dbReference>
<evidence type="ECO:0000256" key="1">
    <source>
        <dbReference type="SAM" id="MobiDB-lite"/>
    </source>
</evidence>
<evidence type="ECO:0000313" key="4">
    <source>
        <dbReference type="EMBL" id="CAH1245743.1"/>
    </source>
</evidence>
<dbReference type="Pfam" id="PF14291">
    <property type="entry name" value="DUF4371"/>
    <property type="match status" value="1"/>
</dbReference>
<dbReference type="InterPro" id="IPR057456">
    <property type="entry name" value="Znf_C17orf113"/>
</dbReference>
<proteinExistence type="predicted"/>
<feature type="compositionally biased region" description="Basic residues" evidence="1">
    <location>
        <begin position="153"/>
        <end position="162"/>
    </location>
</feature>
<dbReference type="InterPro" id="IPR012337">
    <property type="entry name" value="RNaseH-like_sf"/>
</dbReference>
<name>A0A8J9Z1P9_BRALA</name>
<dbReference type="Proteomes" id="UP000838412">
    <property type="component" value="Chromosome 14"/>
</dbReference>
<sequence>MPKKRGRGRGQKTISSFFQERNHETPAPAADLTCAQETPAPAANPTHAQETPAPAANPTHAQETPAPATNPTHAQETPAANPTHAQETPAANLMMTSDHDEETPSGAADITMTPEQETPSDAAVLTPGQETSAADPTAIPANSVSAEEQAPPQKRRKKKKKKEEKEEEKQEPKKQQPVKKFSKGWLDRFKWLAYDGTLMYCKWCREQRRDSNLATGTDNFRLSSLERHLPTDAHTASMAVRAKGQGKIVRGMQSAALKRAKAVEAALRTVYWTVTEEVANRKYESLLQLQRLQGVQAVKDLNAGRNATHTSPTAFNDFLRCLNNVLERKVTREVRTSPFVAVGIDESTDRSSEKHMVVVIRYVRVPTAELVTTFLKCAKVEDGKAATIYQKTLDILQEYNIPLRKVLGLGMDGAAVMSSDLNGVTGLLHRDNPFTVAVHCVCHRLHLAAAQGTNGIPQMKSASLLVDSIYNYIMRSPNRLAEFKTLADVLGEDYIKLKHVFEIRWLSMGEAIDGVLRNHRALAVYTEEKAADGDPTAIGLHQQLTSYLPMALLHLLGDVLDVTNHLSRLFQYRDITFSSLSKELTECFNSLEAMRQVDGPKLERFRVGVEQSGNFRDTPIEMRVGRGGRQPLEALQDIRAAFLERLLENLHARFPQVELLEAMKIFDPASYPAAGDNLALVYWGRDEFNTLMDHYAQRKVTRDGNVCEKYIDQYACEGQFGAFKQAVAARFKGEERVDENGVAQFHYYRPNELFKKMFGGANADYQQIFSEVFKLMCCCLVVMVSNAEAERVFSCQNRIKTKTRTLLSIDQLDRLIRLSYARIPMADFDFAAAREDYLLAPRRL</sequence>
<protein>
    <submittedName>
        <fullName evidence="4">ZNF862 protein</fullName>
    </submittedName>
</protein>
<feature type="compositionally biased region" description="Polar residues" evidence="1">
    <location>
        <begin position="59"/>
        <end position="86"/>
    </location>
</feature>
<dbReference type="EMBL" id="OV696699">
    <property type="protein sequence ID" value="CAH1245743.1"/>
    <property type="molecule type" value="Genomic_DNA"/>
</dbReference>
<keyword evidence="5" id="KW-1185">Reference proteome</keyword>
<reference evidence="4" key="1">
    <citation type="submission" date="2022-01" db="EMBL/GenBank/DDBJ databases">
        <authorList>
            <person name="Braso-Vives M."/>
        </authorList>
    </citation>
    <scope>NUCLEOTIDE SEQUENCE</scope>
</reference>
<feature type="domain" description="DUF4371" evidence="2">
    <location>
        <begin position="295"/>
        <end position="423"/>
    </location>
</feature>
<dbReference type="AlphaFoldDB" id="A0A8J9Z1P9"/>
<feature type="region of interest" description="Disordered" evidence="1">
    <location>
        <begin position="1"/>
        <end position="179"/>
    </location>
</feature>
<dbReference type="OrthoDB" id="418911at2759"/>
<organism evidence="4 5">
    <name type="scientific">Branchiostoma lanceolatum</name>
    <name type="common">Common lancelet</name>
    <name type="synonym">Amphioxus lanceolatum</name>
    <dbReference type="NCBI Taxonomy" id="7740"/>
    <lineage>
        <taxon>Eukaryota</taxon>
        <taxon>Metazoa</taxon>
        <taxon>Chordata</taxon>
        <taxon>Cephalochordata</taxon>
        <taxon>Leptocardii</taxon>
        <taxon>Amphioxiformes</taxon>
        <taxon>Branchiostomatidae</taxon>
        <taxon>Branchiostoma</taxon>
    </lineage>
</organism>
<evidence type="ECO:0000259" key="3">
    <source>
        <dbReference type="Pfam" id="PF25431"/>
    </source>
</evidence>
<dbReference type="PANTHER" id="PTHR46880">
    <property type="entry name" value="RAS-ASSOCIATING DOMAIN-CONTAINING PROTEIN"/>
    <property type="match status" value="1"/>
</dbReference>
<dbReference type="PANTHER" id="PTHR46880:SF5">
    <property type="entry name" value="DUF4371 DOMAIN-CONTAINING PROTEIN"/>
    <property type="match status" value="1"/>
</dbReference>